<dbReference type="SUPFAM" id="SSF55785">
    <property type="entry name" value="PYP-like sensor domain (PAS domain)"/>
    <property type="match status" value="1"/>
</dbReference>
<dbReference type="CDD" id="cd00082">
    <property type="entry name" value="HisKA"/>
    <property type="match status" value="1"/>
</dbReference>
<dbReference type="CDD" id="cd00075">
    <property type="entry name" value="HATPase"/>
    <property type="match status" value="1"/>
</dbReference>
<dbReference type="SUPFAM" id="SSF47384">
    <property type="entry name" value="Homodimeric domain of signal transducing histidine kinase"/>
    <property type="match status" value="1"/>
</dbReference>
<dbReference type="InterPro" id="IPR036890">
    <property type="entry name" value="HATPase_C_sf"/>
</dbReference>
<dbReference type="EMBL" id="JBHUMB010000005">
    <property type="protein sequence ID" value="MFD2742266.1"/>
    <property type="molecule type" value="Genomic_DNA"/>
</dbReference>
<dbReference type="GO" id="GO:0005524">
    <property type="term" value="F:ATP binding"/>
    <property type="evidence" value="ECO:0007669"/>
    <property type="project" value="UniProtKB-KW"/>
</dbReference>
<gene>
    <name evidence="9" type="ORF">ACFSQ6_02550</name>
</gene>
<dbReference type="Gene3D" id="1.10.287.130">
    <property type="match status" value="1"/>
</dbReference>
<comment type="caution">
    <text evidence="9">The sequence shown here is derived from an EMBL/GenBank/DDBJ whole genome shotgun (WGS) entry which is preliminary data.</text>
</comment>
<dbReference type="Pfam" id="PF00512">
    <property type="entry name" value="HisKA"/>
    <property type="match status" value="1"/>
</dbReference>
<evidence type="ECO:0000256" key="2">
    <source>
        <dbReference type="ARBA" id="ARBA00006402"/>
    </source>
</evidence>
<dbReference type="PROSITE" id="PS50109">
    <property type="entry name" value="HIS_KIN"/>
    <property type="match status" value="1"/>
</dbReference>
<keyword evidence="9" id="KW-0547">Nucleotide-binding</keyword>
<protein>
    <recommendedName>
        <fullName evidence="3">histidine kinase</fullName>
        <ecNumber evidence="3">2.7.13.3</ecNumber>
    </recommendedName>
</protein>
<dbReference type="InterPro" id="IPR005467">
    <property type="entry name" value="His_kinase_dom"/>
</dbReference>
<evidence type="ECO:0000256" key="1">
    <source>
        <dbReference type="ARBA" id="ARBA00000085"/>
    </source>
</evidence>
<dbReference type="InterPro" id="IPR035965">
    <property type="entry name" value="PAS-like_dom_sf"/>
</dbReference>
<dbReference type="InterPro" id="IPR003661">
    <property type="entry name" value="HisK_dim/P_dom"/>
</dbReference>
<dbReference type="InterPro" id="IPR029016">
    <property type="entry name" value="GAF-like_dom_sf"/>
</dbReference>
<name>A0ABW5UBC2_9SPHI</name>
<evidence type="ECO:0000256" key="6">
    <source>
        <dbReference type="ARBA" id="ARBA00022777"/>
    </source>
</evidence>
<keyword evidence="6" id="KW-0418">Kinase</keyword>
<organism evidence="9 10">
    <name type="scientific">Sphingobacterium populi</name>
    <dbReference type="NCBI Taxonomy" id="1812824"/>
    <lineage>
        <taxon>Bacteria</taxon>
        <taxon>Pseudomonadati</taxon>
        <taxon>Bacteroidota</taxon>
        <taxon>Sphingobacteriia</taxon>
        <taxon>Sphingobacteriales</taxon>
        <taxon>Sphingobacteriaceae</taxon>
        <taxon>Sphingobacterium</taxon>
    </lineage>
</organism>
<dbReference type="Pfam" id="PF02518">
    <property type="entry name" value="HATPase_c"/>
    <property type="match status" value="1"/>
</dbReference>
<feature type="domain" description="Histidine kinase" evidence="8">
    <location>
        <begin position="507"/>
        <end position="718"/>
    </location>
</feature>
<dbReference type="SMART" id="SM00387">
    <property type="entry name" value="HATPase_c"/>
    <property type="match status" value="1"/>
</dbReference>
<dbReference type="Gene3D" id="3.30.450.270">
    <property type="match status" value="1"/>
</dbReference>
<dbReference type="SUPFAM" id="SSF55874">
    <property type="entry name" value="ATPase domain of HSP90 chaperone/DNA topoisomerase II/histidine kinase"/>
    <property type="match status" value="1"/>
</dbReference>
<dbReference type="PANTHER" id="PTHR42878">
    <property type="entry name" value="TWO-COMPONENT HISTIDINE KINASE"/>
    <property type="match status" value="1"/>
</dbReference>
<proteinExistence type="inferred from homology"/>
<comment type="similarity">
    <text evidence="2">In the N-terminal section; belongs to the phytochrome family.</text>
</comment>
<keyword evidence="10" id="KW-1185">Reference proteome</keyword>
<evidence type="ECO:0000259" key="7">
    <source>
        <dbReference type="PROSITE" id="PS50046"/>
    </source>
</evidence>
<dbReference type="SMART" id="SM00388">
    <property type="entry name" value="HisKA"/>
    <property type="match status" value="1"/>
</dbReference>
<dbReference type="Pfam" id="PF00360">
    <property type="entry name" value="PHY"/>
    <property type="match status" value="1"/>
</dbReference>
<keyword evidence="4" id="KW-0597">Phosphoprotein</keyword>
<dbReference type="InterPro" id="IPR003594">
    <property type="entry name" value="HATPase_dom"/>
</dbReference>
<dbReference type="InterPro" id="IPR003018">
    <property type="entry name" value="GAF"/>
</dbReference>
<reference evidence="10" key="1">
    <citation type="journal article" date="2019" name="Int. J. Syst. Evol. Microbiol.">
        <title>The Global Catalogue of Microorganisms (GCM) 10K type strain sequencing project: providing services to taxonomists for standard genome sequencing and annotation.</title>
        <authorList>
            <consortium name="The Broad Institute Genomics Platform"/>
            <consortium name="The Broad Institute Genome Sequencing Center for Infectious Disease"/>
            <person name="Wu L."/>
            <person name="Ma J."/>
        </authorList>
    </citation>
    <scope>NUCLEOTIDE SEQUENCE [LARGE SCALE GENOMIC DNA]</scope>
    <source>
        <strain evidence="10">KCTC 42247</strain>
    </source>
</reference>
<dbReference type="Proteomes" id="UP001597418">
    <property type="component" value="Unassembled WGS sequence"/>
</dbReference>
<dbReference type="SMART" id="SM00065">
    <property type="entry name" value="GAF"/>
    <property type="match status" value="1"/>
</dbReference>
<evidence type="ECO:0000256" key="5">
    <source>
        <dbReference type="ARBA" id="ARBA00022679"/>
    </source>
</evidence>
<dbReference type="Gene3D" id="3.30.450.40">
    <property type="match status" value="1"/>
</dbReference>
<dbReference type="Gene3D" id="3.30.565.10">
    <property type="entry name" value="Histidine kinase-like ATPase, C-terminal domain"/>
    <property type="match status" value="1"/>
</dbReference>
<dbReference type="Gene3D" id="3.30.450.20">
    <property type="entry name" value="PAS domain"/>
    <property type="match status" value="1"/>
</dbReference>
<dbReference type="InterPro" id="IPR013515">
    <property type="entry name" value="Phytochrome_cen-reg"/>
</dbReference>
<dbReference type="Pfam" id="PF01590">
    <property type="entry name" value="GAF"/>
    <property type="match status" value="1"/>
</dbReference>
<evidence type="ECO:0000259" key="8">
    <source>
        <dbReference type="PROSITE" id="PS50109"/>
    </source>
</evidence>
<dbReference type="RefSeq" id="WP_380883649.1">
    <property type="nucleotide sequence ID" value="NZ_JBHUMB010000005.1"/>
</dbReference>
<sequence>MSELAQDRQTLIQSYGLLICTDAFDQIVGISAAIRKMTGAPAMHFLGRDIRDFLSIYLPTQSSYIVSIIRDIKHQDIANKILEVSCRDQEYILHLSQVNSYIHWEWERKTTDDSGAFHMHDIAHVLESSNKSLWHKLAENIYQILEFDRVHIYQIYENNTSEVIAEYVKDKSKSLLGSRFSADFYHPDDLKNHLASPYRYVPDLFAPHCIFHELADEHVDVIHSHLYPLPLLHRDFARSLGAKSLIAFPLVANGRLWGILIAYSSYLRNVHLQKRQLCQLICTYAAKRQESNIKNNLLAFQENIHDTLQGIRNDLLANTNILLTLSKHLPNMQRLVQADGCVICNSEEMHVHGIVPSKAQIIQVADLIRTLKNKSLFLDSNFRLRYADQIEGDLNFAGVMALKLGKESEIKIMWFRQEDVDLVYQVVPLCQDLSPEAHGSDETLYTHETWRKQVTDTAKSWNTNDLYFAEHLRALLQDTLLAKSEEKDRIIQKLILLNNELEMLTFTLSHDLKNPLSVVKLCSQMLSRKAITPSDKRWIDMLLDGVEDIESMLDSVLSVGKSKVYHFEQTEIPMAQMIEKIVTHSKLVHDCGKTKVVYDELIPIWGERNLLHQIFQNIIGNAVKYSKNRKSPYIHIRSFKKEFETIYEIQDNGIGIPANELENIFHVHKRSSNVGKIAGTGVGLALVRRILDRLQAGILLESTTESGTKVTLTFKTKPPVT</sequence>
<dbReference type="InterPro" id="IPR050351">
    <property type="entry name" value="BphY/WalK/GraS-like"/>
</dbReference>
<dbReference type="InterPro" id="IPR004358">
    <property type="entry name" value="Sig_transdc_His_kin-like_C"/>
</dbReference>
<evidence type="ECO:0000256" key="3">
    <source>
        <dbReference type="ARBA" id="ARBA00012438"/>
    </source>
</evidence>
<evidence type="ECO:0000313" key="9">
    <source>
        <dbReference type="EMBL" id="MFD2742266.1"/>
    </source>
</evidence>
<dbReference type="InterPro" id="IPR036097">
    <property type="entry name" value="HisK_dim/P_sf"/>
</dbReference>
<dbReference type="SUPFAM" id="SSF55781">
    <property type="entry name" value="GAF domain-like"/>
    <property type="match status" value="2"/>
</dbReference>
<accession>A0ABW5UBC2</accession>
<dbReference type="InterPro" id="IPR043150">
    <property type="entry name" value="Phytochrome_PHY_sf"/>
</dbReference>
<keyword evidence="5" id="KW-0808">Transferase</keyword>
<dbReference type="PRINTS" id="PR00344">
    <property type="entry name" value="BCTRLSENSOR"/>
</dbReference>
<comment type="catalytic activity">
    <reaction evidence="1">
        <text>ATP + protein L-histidine = ADP + protein N-phospho-L-histidine.</text>
        <dbReference type="EC" id="2.7.13.3"/>
    </reaction>
</comment>
<keyword evidence="9" id="KW-0067">ATP-binding</keyword>
<evidence type="ECO:0000256" key="4">
    <source>
        <dbReference type="ARBA" id="ARBA00022553"/>
    </source>
</evidence>
<dbReference type="PANTHER" id="PTHR42878:SF13">
    <property type="entry name" value="HISTIDINE KINASE"/>
    <property type="match status" value="1"/>
</dbReference>
<feature type="domain" description="Phytochrome chromophore attachment site" evidence="7">
    <location>
        <begin position="129"/>
        <end position="287"/>
    </location>
</feature>
<dbReference type="PROSITE" id="PS50046">
    <property type="entry name" value="PHYTOCHROME_2"/>
    <property type="match status" value="1"/>
</dbReference>
<evidence type="ECO:0000313" key="10">
    <source>
        <dbReference type="Proteomes" id="UP001597418"/>
    </source>
</evidence>
<dbReference type="InterPro" id="IPR016132">
    <property type="entry name" value="Phyto_chromo_attachment"/>
</dbReference>
<dbReference type="EC" id="2.7.13.3" evidence="3"/>